<dbReference type="AlphaFoldDB" id="A0A1Y0ZGJ2"/>
<gene>
    <name evidence="2" type="ORF">Maq22A_c27795</name>
</gene>
<keyword evidence="1" id="KW-0732">Signal</keyword>
<dbReference type="KEGG" id="maqu:Maq22A_c27795"/>
<protein>
    <submittedName>
        <fullName evidence="2">Uncharacterized protein</fullName>
    </submittedName>
</protein>
<dbReference type="Proteomes" id="UP000061432">
    <property type="component" value="Chromosome"/>
</dbReference>
<accession>A0A1Y0ZGJ2</accession>
<organism evidence="2 3">
    <name type="scientific">Methylobacterium aquaticum</name>
    <dbReference type="NCBI Taxonomy" id="270351"/>
    <lineage>
        <taxon>Bacteria</taxon>
        <taxon>Pseudomonadati</taxon>
        <taxon>Pseudomonadota</taxon>
        <taxon>Alphaproteobacteria</taxon>
        <taxon>Hyphomicrobiales</taxon>
        <taxon>Methylobacteriaceae</taxon>
        <taxon>Methylobacterium</taxon>
    </lineage>
</organism>
<feature type="signal peptide" evidence="1">
    <location>
        <begin position="1"/>
        <end position="16"/>
    </location>
</feature>
<name>A0A1Y0ZGJ2_9HYPH</name>
<dbReference type="STRING" id="270351.Maq22A_c27795"/>
<reference evidence="3" key="2">
    <citation type="submission" date="2015-01" db="EMBL/GenBank/DDBJ databases">
        <title>Complete genome sequence of Methylobacterium aquaticum strain 22A.</title>
        <authorList>
            <person name="Tani A."/>
            <person name="Ogura Y."/>
            <person name="Hayashi T."/>
        </authorList>
    </citation>
    <scope>NUCLEOTIDE SEQUENCE [LARGE SCALE GENOMIC DNA]</scope>
    <source>
        <strain evidence="3">MA-22A</strain>
    </source>
</reference>
<sequence length="36" mass="3730">MPRLAAALILAGVALAALRPRPAATAWGLPISRTVY</sequence>
<evidence type="ECO:0000313" key="3">
    <source>
        <dbReference type="Proteomes" id="UP000061432"/>
    </source>
</evidence>
<evidence type="ECO:0000313" key="2">
    <source>
        <dbReference type="EMBL" id="BAR47065.1"/>
    </source>
</evidence>
<reference evidence="2 3" key="1">
    <citation type="journal article" date="2015" name="Genome Announc.">
        <title>Complete Genome Sequence of Methylobacterium aquaticum Strain 22A, Isolated from Racomitrium japonicum Moss.</title>
        <authorList>
            <person name="Tani A."/>
            <person name="Ogura Y."/>
            <person name="Hayashi T."/>
            <person name="Kimbara K."/>
        </authorList>
    </citation>
    <scope>NUCLEOTIDE SEQUENCE [LARGE SCALE GENOMIC DNA]</scope>
    <source>
        <strain evidence="2 3">MA-22A</strain>
    </source>
</reference>
<feature type="chain" id="PRO_5013390527" evidence="1">
    <location>
        <begin position="17"/>
        <end position="36"/>
    </location>
</feature>
<proteinExistence type="predicted"/>
<evidence type="ECO:0000256" key="1">
    <source>
        <dbReference type="SAM" id="SignalP"/>
    </source>
</evidence>
<dbReference type="EMBL" id="AP014704">
    <property type="protein sequence ID" value="BAR47065.1"/>
    <property type="molecule type" value="Genomic_DNA"/>
</dbReference>